<gene>
    <name evidence="1" type="ORF">HW554_13935</name>
</gene>
<keyword evidence="2" id="KW-1185">Reference proteome</keyword>
<evidence type="ECO:0008006" key="3">
    <source>
        <dbReference type="Google" id="ProtNLM"/>
    </source>
</evidence>
<dbReference type="AlphaFoldDB" id="A0A7Y7PR50"/>
<protein>
    <recommendedName>
        <fullName evidence="3">Erythromycin esterase family protein</fullName>
    </recommendedName>
</protein>
<proteinExistence type="predicted"/>
<sequence length="413" mass="44718">MKKSLLLLAGPVLAGSLVAFLVLQTESALPVRRPDSPLPYKFSAVIKEECAKNTPGANQVAAWDYSFIGDYPAALRAWDEQPGPPRRLAAADSLAFVGLHAVEAAGYILARARTERIIILNEAHHNPRHRVFASSLLPGLARLGFRYLAVEAIAEQQDARLNHRGYPVRETGFYTKEPQFGRLLRIAHARGYQLVAYDYGAEPSPDMHASIAAREPAQARNIARLLQTDPQAKILVHCGFSHANEGPDGLGGLPAMAARLRELTGIDPFTIDQTALTEAGTPAGEAACYRLATATRSAVFLPVPGKAPYAHADPAMSVDVNVYHPRTKYQAGRPAWVFHAGYEPVAIVEPITVGYPCLLLAYAAAEDLAHAIPLDVVEVQGPGDKKCFALPKGSFTVLAMGRDGRRQTWVIQN</sequence>
<accession>A0A7Y7PR50</accession>
<evidence type="ECO:0000313" key="1">
    <source>
        <dbReference type="EMBL" id="NVO32314.1"/>
    </source>
</evidence>
<reference evidence="1 2" key="1">
    <citation type="submission" date="2020-05" db="EMBL/GenBank/DDBJ databases">
        <title>Hymenobacter terrestris sp. nov. and Hymenobacter lapidiphilus sp. nov., isolated from regoliths in Antarctica.</title>
        <authorList>
            <person name="Sedlacek I."/>
            <person name="Pantucek R."/>
            <person name="Zeman M."/>
            <person name="Holochova P."/>
            <person name="Kralova S."/>
            <person name="Stankova E."/>
            <person name="Sedo O."/>
            <person name="Micenkova L."/>
            <person name="Svec P."/>
            <person name="Gupta V."/>
            <person name="Sood U."/>
            <person name="Korpole U.S."/>
            <person name="Lal R."/>
        </authorList>
    </citation>
    <scope>NUCLEOTIDE SEQUENCE [LARGE SCALE GENOMIC DNA]</scope>
    <source>
        <strain evidence="1 2">P5342</strain>
    </source>
</reference>
<dbReference type="RefSeq" id="WP_176909194.1">
    <property type="nucleotide sequence ID" value="NZ_JABKAU010000027.1"/>
</dbReference>
<dbReference type="EMBL" id="JABKAU010000027">
    <property type="protein sequence ID" value="NVO32314.1"/>
    <property type="molecule type" value="Genomic_DNA"/>
</dbReference>
<organism evidence="1 2">
    <name type="scientific">Hymenobacter lapidiphilus</name>
    <dbReference type="NCBI Taxonomy" id="2608003"/>
    <lineage>
        <taxon>Bacteria</taxon>
        <taxon>Pseudomonadati</taxon>
        <taxon>Bacteroidota</taxon>
        <taxon>Cytophagia</taxon>
        <taxon>Cytophagales</taxon>
        <taxon>Hymenobacteraceae</taxon>
        <taxon>Hymenobacter</taxon>
    </lineage>
</organism>
<evidence type="ECO:0000313" key="2">
    <source>
        <dbReference type="Proteomes" id="UP000565521"/>
    </source>
</evidence>
<name>A0A7Y7PR50_9BACT</name>
<comment type="caution">
    <text evidence="1">The sequence shown here is derived from an EMBL/GenBank/DDBJ whole genome shotgun (WGS) entry which is preliminary data.</text>
</comment>
<dbReference type="Proteomes" id="UP000565521">
    <property type="component" value="Unassembled WGS sequence"/>
</dbReference>